<dbReference type="SMART" id="SM00065">
    <property type="entry name" value="GAF"/>
    <property type="match status" value="1"/>
</dbReference>
<accession>A0A0N8GTE1</accession>
<dbReference type="GO" id="GO:0000156">
    <property type="term" value="F:phosphorelay response regulator activity"/>
    <property type="evidence" value="ECO:0007669"/>
    <property type="project" value="TreeGrafter"/>
</dbReference>
<dbReference type="Pfam" id="PF02518">
    <property type="entry name" value="HATPase_c"/>
    <property type="match status" value="1"/>
</dbReference>
<dbReference type="EMBL" id="LGCM01000002">
    <property type="protein sequence ID" value="KPL91842.1"/>
    <property type="molecule type" value="Genomic_DNA"/>
</dbReference>
<evidence type="ECO:0000256" key="2">
    <source>
        <dbReference type="ARBA" id="ARBA00004141"/>
    </source>
</evidence>
<dbReference type="InterPro" id="IPR050351">
    <property type="entry name" value="BphY/WalK/GraS-like"/>
</dbReference>
<keyword evidence="8 15" id="KW-0812">Transmembrane</keyword>
<dbReference type="RefSeq" id="WP_062418065.1">
    <property type="nucleotide sequence ID" value="NZ_DF967974.1"/>
</dbReference>
<evidence type="ECO:0000256" key="15">
    <source>
        <dbReference type="SAM" id="Phobius"/>
    </source>
</evidence>
<dbReference type="Pfam" id="PF00672">
    <property type="entry name" value="HAMP"/>
    <property type="match status" value="1"/>
</dbReference>
<dbReference type="SMART" id="SM00091">
    <property type="entry name" value="PAS"/>
    <property type="match status" value="1"/>
</dbReference>
<dbReference type="EC" id="2.7.13.3" evidence="4"/>
<keyword evidence="13" id="KW-0902">Two-component regulatory system</keyword>
<evidence type="ECO:0000259" key="17">
    <source>
        <dbReference type="PROSITE" id="PS50112"/>
    </source>
</evidence>
<proteinExistence type="predicted"/>
<dbReference type="GO" id="GO:0005524">
    <property type="term" value="F:ATP binding"/>
    <property type="evidence" value="ECO:0007669"/>
    <property type="project" value="UniProtKB-KW"/>
</dbReference>
<dbReference type="CDD" id="cd06225">
    <property type="entry name" value="HAMP"/>
    <property type="match status" value="1"/>
</dbReference>
<dbReference type="PROSITE" id="PS50112">
    <property type="entry name" value="PAS"/>
    <property type="match status" value="1"/>
</dbReference>
<dbReference type="GO" id="GO:0005886">
    <property type="term" value="C:plasma membrane"/>
    <property type="evidence" value="ECO:0007669"/>
    <property type="project" value="UniProtKB-SubCell"/>
</dbReference>
<keyword evidence="7" id="KW-0808">Transferase</keyword>
<dbReference type="CDD" id="cd18773">
    <property type="entry name" value="PDC1_HK_sensor"/>
    <property type="match status" value="1"/>
</dbReference>
<dbReference type="GO" id="GO:0000155">
    <property type="term" value="F:phosphorelay sensor kinase activity"/>
    <property type="evidence" value="ECO:0007669"/>
    <property type="project" value="InterPro"/>
</dbReference>
<dbReference type="SUPFAM" id="SSF47384">
    <property type="entry name" value="Homodimeric domain of signal transducing histidine kinase"/>
    <property type="match status" value="1"/>
</dbReference>
<dbReference type="SMART" id="SM00304">
    <property type="entry name" value="HAMP"/>
    <property type="match status" value="1"/>
</dbReference>
<dbReference type="PANTHER" id="PTHR42878">
    <property type="entry name" value="TWO-COMPONENT HISTIDINE KINASE"/>
    <property type="match status" value="1"/>
</dbReference>
<dbReference type="InterPro" id="IPR035965">
    <property type="entry name" value="PAS-like_dom_sf"/>
</dbReference>
<dbReference type="STRING" id="229921.ADN01_00760"/>
<gene>
    <name evidence="19" type="ORF">ADN01_00760</name>
</gene>
<dbReference type="OrthoDB" id="9767900at2"/>
<dbReference type="GO" id="GO:0007234">
    <property type="term" value="P:osmosensory signaling via phosphorelay pathway"/>
    <property type="evidence" value="ECO:0007669"/>
    <property type="project" value="TreeGrafter"/>
</dbReference>
<dbReference type="SUPFAM" id="SSF55785">
    <property type="entry name" value="PYP-like sensor domain (PAS domain)"/>
    <property type="match status" value="1"/>
</dbReference>
<evidence type="ECO:0000256" key="13">
    <source>
        <dbReference type="ARBA" id="ARBA00023012"/>
    </source>
</evidence>
<keyword evidence="9" id="KW-0547">Nucleotide-binding</keyword>
<feature type="transmembrane region" description="Helical" evidence="15">
    <location>
        <begin position="20"/>
        <end position="40"/>
    </location>
</feature>
<evidence type="ECO:0000256" key="9">
    <source>
        <dbReference type="ARBA" id="ARBA00022741"/>
    </source>
</evidence>
<dbReference type="PANTHER" id="PTHR42878:SF7">
    <property type="entry name" value="SENSOR HISTIDINE KINASE GLRK"/>
    <property type="match status" value="1"/>
</dbReference>
<reference evidence="19 20" key="1">
    <citation type="submission" date="2015-07" db="EMBL/GenBank/DDBJ databases">
        <title>Genome sequence of Levilinea saccharolytica DSM 16555.</title>
        <authorList>
            <person name="Hemp J."/>
            <person name="Ward L.M."/>
            <person name="Pace L.A."/>
            <person name="Fischer W.W."/>
        </authorList>
    </citation>
    <scope>NUCLEOTIDE SEQUENCE [LARGE SCALE GENOMIC DNA]</scope>
    <source>
        <strain evidence="19 20">KIBI-1</strain>
    </source>
</reference>
<dbReference type="Pfam" id="PF00512">
    <property type="entry name" value="HisKA"/>
    <property type="match status" value="1"/>
</dbReference>
<dbReference type="Gene3D" id="6.10.340.10">
    <property type="match status" value="1"/>
</dbReference>
<comment type="caution">
    <text evidence="19">The sequence shown here is derived from an EMBL/GenBank/DDBJ whole genome shotgun (WGS) entry which is preliminary data.</text>
</comment>
<dbReference type="PRINTS" id="PR00344">
    <property type="entry name" value="BCTRLSENSOR"/>
</dbReference>
<dbReference type="SUPFAM" id="SSF55874">
    <property type="entry name" value="ATPase domain of HSP90 chaperone/DNA topoisomerase II/histidine kinase"/>
    <property type="match status" value="1"/>
</dbReference>
<feature type="domain" description="HAMP" evidence="18">
    <location>
        <begin position="540"/>
        <end position="592"/>
    </location>
</feature>
<evidence type="ECO:0000256" key="6">
    <source>
        <dbReference type="ARBA" id="ARBA00022553"/>
    </source>
</evidence>
<dbReference type="NCBIfam" id="TIGR00229">
    <property type="entry name" value="sensory_box"/>
    <property type="match status" value="1"/>
</dbReference>
<feature type="transmembrane region" description="Helical" evidence="15">
    <location>
        <begin position="165"/>
        <end position="192"/>
    </location>
</feature>
<evidence type="ECO:0000256" key="5">
    <source>
        <dbReference type="ARBA" id="ARBA00022475"/>
    </source>
</evidence>
<dbReference type="Gene3D" id="3.30.450.20">
    <property type="entry name" value="PAS domain"/>
    <property type="match status" value="2"/>
</dbReference>
<dbReference type="InterPro" id="IPR013767">
    <property type="entry name" value="PAS_fold"/>
</dbReference>
<evidence type="ECO:0000256" key="14">
    <source>
        <dbReference type="ARBA" id="ARBA00023136"/>
    </source>
</evidence>
<organism evidence="19 20">
    <name type="scientific">Levilinea saccharolytica</name>
    <dbReference type="NCBI Taxonomy" id="229921"/>
    <lineage>
        <taxon>Bacteria</taxon>
        <taxon>Bacillati</taxon>
        <taxon>Chloroflexota</taxon>
        <taxon>Anaerolineae</taxon>
        <taxon>Anaerolineales</taxon>
        <taxon>Anaerolineaceae</taxon>
        <taxon>Levilinea</taxon>
    </lineage>
</organism>
<dbReference type="InterPro" id="IPR003661">
    <property type="entry name" value="HisK_dim/P_dom"/>
</dbReference>
<dbReference type="Gene3D" id="1.10.287.130">
    <property type="match status" value="1"/>
</dbReference>
<comment type="subcellular location">
    <subcellularLocation>
        <location evidence="3">Cell membrane</location>
    </subcellularLocation>
    <subcellularLocation>
        <location evidence="2">Membrane</location>
        <topology evidence="2">Multi-pass membrane protein</topology>
    </subcellularLocation>
</comment>
<evidence type="ECO:0000256" key="3">
    <source>
        <dbReference type="ARBA" id="ARBA00004236"/>
    </source>
</evidence>
<dbReference type="AlphaFoldDB" id="A0A0N8GTE1"/>
<dbReference type="InterPro" id="IPR003660">
    <property type="entry name" value="HAMP_dom"/>
</dbReference>
<evidence type="ECO:0000256" key="4">
    <source>
        <dbReference type="ARBA" id="ARBA00012438"/>
    </source>
</evidence>
<feature type="transmembrane region" description="Helical" evidence="15">
    <location>
        <begin position="250"/>
        <end position="272"/>
    </location>
</feature>
<dbReference type="Gene3D" id="3.30.565.10">
    <property type="entry name" value="Histidine kinase-like ATPase, C-terminal domain"/>
    <property type="match status" value="1"/>
</dbReference>
<feature type="transmembrane region" description="Helical" evidence="15">
    <location>
        <begin position="52"/>
        <end position="70"/>
    </location>
</feature>
<evidence type="ECO:0000313" key="20">
    <source>
        <dbReference type="Proteomes" id="UP000050501"/>
    </source>
</evidence>
<dbReference type="SUPFAM" id="SSF55781">
    <property type="entry name" value="GAF domain-like"/>
    <property type="match status" value="1"/>
</dbReference>
<evidence type="ECO:0000256" key="8">
    <source>
        <dbReference type="ARBA" id="ARBA00022692"/>
    </source>
</evidence>
<dbReference type="PROSITE" id="PS50109">
    <property type="entry name" value="HIS_KIN"/>
    <property type="match status" value="1"/>
</dbReference>
<dbReference type="InterPro" id="IPR005467">
    <property type="entry name" value="His_kinase_dom"/>
</dbReference>
<dbReference type="FunFam" id="3.30.565.10:FF:000023">
    <property type="entry name" value="PAS domain-containing sensor histidine kinase"/>
    <property type="match status" value="1"/>
</dbReference>
<keyword evidence="6" id="KW-0597">Phosphoprotein</keyword>
<keyword evidence="14 15" id="KW-0472">Membrane</keyword>
<evidence type="ECO:0000256" key="11">
    <source>
        <dbReference type="ARBA" id="ARBA00022840"/>
    </source>
</evidence>
<comment type="catalytic activity">
    <reaction evidence="1">
        <text>ATP + protein L-histidine = ADP + protein N-phospho-L-histidine.</text>
        <dbReference type="EC" id="2.7.13.3"/>
    </reaction>
</comment>
<sequence>MQFLLTLLNAQARLDLPYDLLGWLGWFLLALLIVIGLWRSWEPAPFTPARKWIFLVILGAMTLFTSLFFGMRLSTENVLPIPGIPVESSAPYWMFFQAVPWMLAAGWIGPWGAVLVGGFNGLLAGIWGTHHTFTILELAAAALIFSQLTRQRYASRSYQILRHPFAAALVLAGFSVPLYFATALFITGGSLAARLDYALTQTWPLIGARNLEILLGGVVAELASLVWRKGWGRQDTLRPSPADTSLQTRFLYSTLPWAGVLFLVMVLTDWWVAGAAAQRMVRQQLESTARVASESLPYFLESGQNLILTLADAELVDLRGEALQNALAQRLRAVPYYRQLYLMDAAGQPLGGYPLNDFGQLGASREELAGIELALNGVLVQTYTIPPWEGESTAQITFLAAVRGEDGTTRGVLLGRTDLNSNPFTQPAIQALETIRSIGGEGVVLDENNRILYHPLSSLVMTAYKGQVSPDGRNFYEDLSAQGDRQYVYYQPMVGRPWAILLAVPASHAQELALSIAFPLLGVLMAVVLLVVFSLRFTLGRVVGSMHQLAQEAGRIAQGQLDHPVQVQGVDEIGRVSRTFEQMRVSLQARLEELNRLLQVSQGVAASLEASHAVTPILKAALRDNACAARVILIREASLDLQSTHPVGVGVGPSAELYARLDEPIFEMARQQDIISVANMQRVRRFALPHGTAQPGALIALALHHEGLYYGALWVAYEAAHTFTEEEIRFLSTLAGQAALAAANARLYATAEIGRQRLEAVLSSTPDPVLVIDEHNCLQLLNPAALQLAGLLVSPTPGKPVKETVVHPDLQDLLSGPVEQRVVSREISLPNGRIYSASVSSVAAEGVPVGRIAILRDITHYKELDTLKTDFVSTVSHDLRSPLTLMRGYATMMQMVGELNAQQKEYVAKIISGVESMSRLVGNLLDLGRIDAGIGLQIEPVTAWGIASHVVEALQPQADNKSIALELERPEGSQVDLLKADKALLEQAVYNLVDNAIKYTPVDGKVSVRLGLRAQTVVFEVTDTGIGIAPLDLPHMFEKFYRSRRREAYQQRGTGLGLAIVRSIAERHHGRVWVESQLGKGSTFYLEVPYVQPEAGKNG</sequence>
<dbReference type="InterPro" id="IPR029016">
    <property type="entry name" value="GAF-like_dom_sf"/>
</dbReference>
<feature type="transmembrane region" description="Helical" evidence="15">
    <location>
        <begin position="512"/>
        <end position="535"/>
    </location>
</feature>
<dbReference type="SUPFAM" id="SSF158472">
    <property type="entry name" value="HAMP domain-like"/>
    <property type="match status" value="1"/>
</dbReference>
<keyword evidence="10" id="KW-0418">Kinase</keyword>
<keyword evidence="20" id="KW-1185">Reference proteome</keyword>
<keyword evidence="12 15" id="KW-1133">Transmembrane helix</keyword>
<evidence type="ECO:0000256" key="7">
    <source>
        <dbReference type="ARBA" id="ARBA00022679"/>
    </source>
</evidence>
<dbReference type="InterPro" id="IPR000014">
    <property type="entry name" value="PAS"/>
</dbReference>
<dbReference type="Gene3D" id="3.30.450.40">
    <property type="match status" value="1"/>
</dbReference>
<evidence type="ECO:0000313" key="19">
    <source>
        <dbReference type="EMBL" id="KPL91842.1"/>
    </source>
</evidence>
<feature type="transmembrane region" description="Helical" evidence="15">
    <location>
        <begin position="90"/>
        <end position="109"/>
    </location>
</feature>
<evidence type="ECO:0000256" key="1">
    <source>
        <dbReference type="ARBA" id="ARBA00000085"/>
    </source>
</evidence>
<evidence type="ECO:0000256" key="12">
    <source>
        <dbReference type="ARBA" id="ARBA00022989"/>
    </source>
</evidence>
<dbReference type="SMART" id="SM00388">
    <property type="entry name" value="HisKA"/>
    <property type="match status" value="1"/>
</dbReference>
<dbReference type="InterPro" id="IPR003594">
    <property type="entry name" value="HATPase_dom"/>
</dbReference>
<dbReference type="GO" id="GO:0030295">
    <property type="term" value="F:protein kinase activator activity"/>
    <property type="evidence" value="ECO:0007669"/>
    <property type="project" value="TreeGrafter"/>
</dbReference>
<dbReference type="Pfam" id="PF00989">
    <property type="entry name" value="PAS"/>
    <property type="match status" value="1"/>
</dbReference>
<name>A0A0N8GTE1_9CHLR</name>
<protein>
    <recommendedName>
        <fullName evidence="4">histidine kinase</fullName>
        <ecNumber evidence="4">2.7.13.3</ecNumber>
    </recommendedName>
</protein>
<dbReference type="CDD" id="cd00082">
    <property type="entry name" value="HisKA"/>
    <property type="match status" value="1"/>
</dbReference>
<dbReference type="InterPro" id="IPR036890">
    <property type="entry name" value="HATPase_C_sf"/>
</dbReference>
<dbReference type="PROSITE" id="PS50885">
    <property type="entry name" value="HAMP"/>
    <property type="match status" value="1"/>
</dbReference>
<evidence type="ECO:0000259" key="18">
    <source>
        <dbReference type="PROSITE" id="PS50885"/>
    </source>
</evidence>
<keyword evidence="11" id="KW-0067">ATP-binding</keyword>
<dbReference type="Proteomes" id="UP000050501">
    <property type="component" value="Unassembled WGS sequence"/>
</dbReference>
<feature type="transmembrane region" description="Helical" evidence="15">
    <location>
        <begin position="121"/>
        <end position="145"/>
    </location>
</feature>
<evidence type="ECO:0000259" key="16">
    <source>
        <dbReference type="PROSITE" id="PS50109"/>
    </source>
</evidence>
<feature type="domain" description="Histidine kinase" evidence="16">
    <location>
        <begin position="874"/>
        <end position="1092"/>
    </location>
</feature>
<dbReference type="Pfam" id="PF13185">
    <property type="entry name" value="GAF_2"/>
    <property type="match status" value="1"/>
</dbReference>
<keyword evidence="5" id="KW-1003">Cell membrane</keyword>
<evidence type="ECO:0000256" key="10">
    <source>
        <dbReference type="ARBA" id="ARBA00022777"/>
    </source>
</evidence>
<dbReference type="InterPro" id="IPR004358">
    <property type="entry name" value="Sig_transdc_His_kin-like_C"/>
</dbReference>
<dbReference type="GO" id="GO:0006355">
    <property type="term" value="P:regulation of DNA-templated transcription"/>
    <property type="evidence" value="ECO:0007669"/>
    <property type="project" value="InterPro"/>
</dbReference>
<feature type="domain" description="PAS" evidence="17">
    <location>
        <begin position="754"/>
        <end position="826"/>
    </location>
</feature>
<dbReference type="SMART" id="SM00387">
    <property type="entry name" value="HATPase_c"/>
    <property type="match status" value="1"/>
</dbReference>
<dbReference type="InterPro" id="IPR003018">
    <property type="entry name" value="GAF"/>
</dbReference>
<dbReference type="CDD" id="cd00130">
    <property type="entry name" value="PAS"/>
    <property type="match status" value="1"/>
</dbReference>
<dbReference type="InterPro" id="IPR036097">
    <property type="entry name" value="HisK_dim/P_sf"/>
</dbReference>